<name>A0A8S1UP97_9CILI</name>
<dbReference type="AlphaFoldDB" id="A0A8S1UP97"/>
<evidence type="ECO:0000313" key="1">
    <source>
        <dbReference type="EMBL" id="CAD8165562.1"/>
    </source>
</evidence>
<dbReference type="EMBL" id="CAJJDO010000043">
    <property type="protein sequence ID" value="CAD8165562.1"/>
    <property type="molecule type" value="Genomic_DNA"/>
</dbReference>
<organism evidence="1 2">
    <name type="scientific">Paramecium pentaurelia</name>
    <dbReference type="NCBI Taxonomy" id="43138"/>
    <lineage>
        <taxon>Eukaryota</taxon>
        <taxon>Sar</taxon>
        <taxon>Alveolata</taxon>
        <taxon>Ciliophora</taxon>
        <taxon>Intramacronucleata</taxon>
        <taxon>Oligohymenophorea</taxon>
        <taxon>Peniculida</taxon>
        <taxon>Parameciidae</taxon>
        <taxon>Paramecium</taxon>
    </lineage>
</organism>
<proteinExistence type="predicted"/>
<dbReference type="PANTHER" id="PTHR33706:SF1">
    <property type="entry name" value="TPR REPEAT PROTEIN"/>
    <property type="match status" value="1"/>
</dbReference>
<gene>
    <name evidence="1" type="ORF">PPENT_87.1.T0430013</name>
</gene>
<protein>
    <submittedName>
        <fullName evidence="1">Uncharacterized protein</fullName>
    </submittedName>
</protein>
<dbReference type="OrthoDB" id="316780at2759"/>
<reference evidence="1" key="1">
    <citation type="submission" date="2021-01" db="EMBL/GenBank/DDBJ databases">
        <authorList>
            <consortium name="Genoscope - CEA"/>
            <person name="William W."/>
        </authorList>
    </citation>
    <scope>NUCLEOTIDE SEQUENCE</scope>
</reference>
<dbReference type="Proteomes" id="UP000689195">
    <property type="component" value="Unassembled WGS sequence"/>
</dbReference>
<sequence>MIKKKRNNKYEVAQLDQILEKLVKAKILITISKDNEIIYSQDGVILRNEQSQGASKEFDLLVNREQILNLYWQGNYDQNQLKIGKWTAAWNGQYLNLIGGYYENGLKQGLWGELFLNYRSQAQVYEIGEYIQDQKFGKWIYIYDNEKIIGGSYNEQGLKNGQWNELNHGFMNESQVIYNGEYKNGKKIGMWNILYRWNINQPLKIMQNYYQKVNFSGGGTYDYIESIKIGIWIELCDNLFNRSLVVQRGQYKFGQKIGRWDIFYVGDKIGGGLYDEVNYGVKIGRWIELSDGFWRDSQVTYCGQYKNDKKVGRWDILFKGNHLYSKYEKLGGGQYDEKNSVKFGSWIELSDGFGRNSKIIYTGEYKNDQKVGRWDIQYKEADQEQFLLIGGGQYDKMGDGSKIGRWIEISDGFSDDSKLTYKGDYKNGQKVGIWESFWSWVGNKKIAGGSYDEKDSIKVGRWIELRDGFGLYEQVIYNGEYKNGKKVGRWDISYRQKGMEQFQQIGQIQYDEGGDGIKIGRQIELWDKFNDHSQVYYIGKYKYGRKVGRWDIYLKSDWKFQQIGGGSYDEKGEGTKIGMWIELHDGFRNSNQILQNGEYKYGKKVGTWTQINLRKN</sequence>
<comment type="caution">
    <text evidence="1">The sequence shown here is derived from an EMBL/GenBank/DDBJ whole genome shotgun (WGS) entry which is preliminary data.</text>
</comment>
<accession>A0A8S1UP97</accession>
<evidence type="ECO:0000313" key="2">
    <source>
        <dbReference type="Proteomes" id="UP000689195"/>
    </source>
</evidence>
<dbReference type="PANTHER" id="PTHR33706">
    <property type="entry name" value="MORN VARIANT REPEAT PROTEIN"/>
    <property type="match status" value="1"/>
</dbReference>
<keyword evidence="2" id="KW-1185">Reference proteome</keyword>